<protein>
    <recommendedName>
        <fullName evidence="6">Dioxygenase</fullName>
        <ecNumber evidence="6">1.13.11.-</ecNumber>
    </recommendedName>
</protein>
<dbReference type="EMBL" id="CP042430">
    <property type="protein sequence ID" value="QEC47806.1"/>
    <property type="molecule type" value="Genomic_DNA"/>
</dbReference>
<evidence type="ECO:0000256" key="3">
    <source>
        <dbReference type="ARBA" id="ARBA00023002"/>
    </source>
</evidence>
<reference evidence="7 8" key="1">
    <citation type="journal article" date="2018" name="J. Microbiol.">
        <title>Baekduia soli gen. nov., sp. nov., a novel bacterium isolated from the soil of Baekdu Mountain and proposal of a novel family name, Baekduiaceae fam. nov.</title>
        <authorList>
            <person name="An D.S."/>
            <person name="Siddiqi M.Z."/>
            <person name="Kim K.H."/>
            <person name="Yu H.S."/>
            <person name="Im W.T."/>
        </authorList>
    </citation>
    <scope>NUCLEOTIDE SEQUENCE [LARGE SCALE GENOMIC DNA]</scope>
    <source>
        <strain evidence="7 8">BR7-21</strain>
    </source>
</reference>
<dbReference type="AlphaFoldDB" id="A0A5B8U3Z9"/>
<sequence length="471" mass="51220">MTATASGAIADQQLGFADQTEEVRIDALRVSGTVPAWLTGDLVRVTPAQMDFAGRSVAHWFDGMAMLNRFGMRDGVVSYASAFLDTSARRRALASGGASVSGFATDPCRSLFARVQSVFRPQLTDNANVNLTRLGDEHIAMTETPIPIRFDPATLRTLGRDEGAARWGQLTTAHPHHDPRRGELVNFAAHLGARSEYRVYARRTPAEGRTVATHPVREPAYMHSFGLTPRFVVLLENPLVVNPLRLAFSGRAFIHNYRWKPELGLRVHAFDRATGRRHRTWTTDPCFVFHTINAFEDGEDLVVDLCAYEDASVIDALGLDRLRSGTAAVPAARPTRLTLPAAGAPSSRPLGDVDLELPRIDYARRNGRPYRHVYGAGAGGAPFLRRLVKLDVRDGDAATWEEPGAWAGEPVFVPRPGATAEGDGVVLAVVLDATAGCSSLLVLDAGSFTELARARAPHHIPFGFHGQFFSA</sequence>
<name>A0A5B8U3Z9_9ACTN</name>
<evidence type="ECO:0000256" key="2">
    <source>
        <dbReference type="ARBA" id="ARBA00022723"/>
    </source>
</evidence>
<keyword evidence="6" id="KW-0223">Dioxygenase</keyword>
<dbReference type="KEGG" id="bsol:FSW04_09655"/>
<keyword evidence="3 6" id="KW-0560">Oxidoreductase</keyword>
<comment type="similarity">
    <text evidence="1 6">Belongs to the carotenoid oxygenase family.</text>
</comment>
<feature type="binding site" evidence="5">
    <location>
        <position position="290"/>
    </location>
    <ligand>
        <name>Fe cation</name>
        <dbReference type="ChEBI" id="CHEBI:24875"/>
        <note>catalytic</note>
    </ligand>
</feature>
<keyword evidence="4 5" id="KW-0408">Iron</keyword>
<evidence type="ECO:0000256" key="6">
    <source>
        <dbReference type="RuleBase" id="RU364048"/>
    </source>
</evidence>
<dbReference type="RefSeq" id="WP_146918678.1">
    <property type="nucleotide sequence ID" value="NZ_CP042430.1"/>
</dbReference>
<evidence type="ECO:0000256" key="1">
    <source>
        <dbReference type="ARBA" id="ARBA00006787"/>
    </source>
</evidence>
<proteinExistence type="inferred from homology"/>
<dbReference type="InterPro" id="IPR004294">
    <property type="entry name" value="Carotenoid_Oase"/>
</dbReference>
<evidence type="ECO:0000313" key="8">
    <source>
        <dbReference type="Proteomes" id="UP000321805"/>
    </source>
</evidence>
<dbReference type="GO" id="GO:0046872">
    <property type="term" value="F:metal ion binding"/>
    <property type="evidence" value="ECO:0007669"/>
    <property type="project" value="UniProtKB-KW"/>
</dbReference>
<feature type="binding site" evidence="5">
    <location>
        <position position="223"/>
    </location>
    <ligand>
        <name>Fe cation</name>
        <dbReference type="ChEBI" id="CHEBI:24875"/>
        <note>catalytic</note>
    </ligand>
</feature>
<evidence type="ECO:0000256" key="4">
    <source>
        <dbReference type="ARBA" id="ARBA00023004"/>
    </source>
</evidence>
<dbReference type="EC" id="1.13.11.-" evidence="6"/>
<accession>A0A5B8U3Z9</accession>
<keyword evidence="2 5" id="KW-0479">Metal-binding</keyword>
<comment type="cofactor">
    <cofactor evidence="5 6">
        <name>Fe(2+)</name>
        <dbReference type="ChEBI" id="CHEBI:29033"/>
    </cofactor>
    <text evidence="5 6">Binds 1 Fe(2+) ion per subunit.</text>
</comment>
<dbReference type="PANTHER" id="PTHR10543:SF24">
    <property type="entry name" value="CAROTENOID ISOMEROOXYGENASE"/>
    <property type="match status" value="1"/>
</dbReference>
<organism evidence="7 8">
    <name type="scientific">Baekduia soli</name>
    <dbReference type="NCBI Taxonomy" id="496014"/>
    <lineage>
        <taxon>Bacteria</taxon>
        <taxon>Bacillati</taxon>
        <taxon>Actinomycetota</taxon>
        <taxon>Thermoleophilia</taxon>
        <taxon>Solirubrobacterales</taxon>
        <taxon>Baekduiaceae</taxon>
        <taxon>Baekduia</taxon>
    </lineage>
</organism>
<dbReference type="GO" id="GO:0016121">
    <property type="term" value="P:carotene catabolic process"/>
    <property type="evidence" value="ECO:0007669"/>
    <property type="project" value="TreeGrafter"/>
</dbReference>
<evidence type="ECO:0000313" key="7">
    <source>
        <dbReference type="EMBL" id="QEC47806.1"/>
    </source>
</evidence>
<gene>
    <name evidence="7" type="ORF">FSW04_09655</name>
</gene>
<keyword evidence="8" id="KW-1185">Reference proteome</keyword>
<dbReference type="Proteomes" id="UP000321805">
    <property type="component" value="Chromosome"/>
</dbReference>
<feature type="binding site" evidence="5">
    <location>
        <position position="174"/>
    </location>
    <ligand>
        <name>Fe cation</name>
        <dbReference type="ChEBI" id="CHEBI:24875"/>
        <note>catalytic</note>
    </ligand>
</feature>
<dbReference type="PANTHER" id="PTHR10543">
    <property type="entry name" value="BETA-CAROTENE DIOXYGENASE"/>
    <property type="match status" value="1"/>
</dbReference>
<feature type="binding site" evidence="5">
    <location>
        <position position="465"/>
    </location>
    <ligand>
        <name>Fe cation</name>
        <dbReference type="ChEBI" id="CHEBI:24875"/>
        <note>catalytic</note>
    </ligand>
</feature>
<dbReference type="OrthoDB" id="6636843at2"/>
<dbReference type="Pfam" id="PF03055">
    <property type="entry name" value="RPE65"/>
    <property type="match status" value="1"/>
</dbReference>
<dbReference type="GO" id="GO:0010436">
    <property type="term" value="F:carotenoid dioxygenase activity"/>
    <property type="evidence" value="ECO:0007669"/>
    <property type="project" value="TreeGrafter"/>
</dbReference>
<evidence type="ECO:0000256" key="5">
    <source>
        <dbReference type="PIRSR" id="PIRSR604294-1"/>
    </source>
</evidence>